<feature type="compositionally biased region" description="Basic and acidic residues" evidence="1">
    <location>
        <begin position="193"/>
        <end position="205"/>
    </location>
</feature>
<evidence type="ECO:0000313" key="5">
    <source>
        <dbReference type="RefSeq" id="XP_022252628.1"/>
    </source>
</evidence>
<feature type="region of interest" description="Disordered" evidence="1">
    <location>
        <begin position="107"/>
        <end position="205"/>
    </location>
</feature>
<evidence type="ECO:0000259" key="3">
    <source>
        <dbReference type="Pfam" id="PF01683"/>
    </source>
</evidence>
<accession>A0ABM1T9S2</accession>
<dbReference type="RefSeq" id="XP_022252628.1">
    <property type="nucleotide sequence ID" value="XM_022396920.1"/>
</dbReference>
<keyword evidence="2" id="KW-0812">Transmembrane</keyword>
<name>A0ABM1T9S2_LIMPO</name>
<feature type="transmembrane region" description="Helical" evidence="2">
    <location>
        <begin position="70"/>
        <end position="91"/>
    </location>
</feature>
<keyword evidence="2" id="KW-1133">Transmembrane helix</keyword>
<evidence type="ECO:0000313" key="4">
    <source>
        <dbReference type="Proteomes" id="UP000694941"/>
    </source>
</evidence>
<reference evidence="5" key="1">
    <citation type="submission" date="2025-08" db="UniProtKB">
        <authorList>
            <consortium name="RefSeq"/>
        </authorList>
    </citation>
    <scope>IDENTIFICATION</scope>
    <source>
        <tissue evidence="5">Muscle</tissue>
    </source>
</reference>
<feature type="compositionally biased region" description="Basic residues" evidence="1">
    <location>
        <begin position="109"/>
        <end position="127"/>
    </location>
</feature>
<feature type="compositionally biased region" description="Polar residues" evidence="1">
    <location>
        <begin position="139"/>
        <end position="164"/>
    </location>
</feature>
<feature type="non-terminal residue" evidence="5">
    <location>
        <position position="1"/>
    </location>
</feature>
<dbReference type="Pfam" id="PF01683">
    <property type="entry name" value="EB"/>
    <property type="match status" value="1"/>
</dbReference>
<feature type="compositionally biased region" description="Low complexity" evidence="1">
    <location>
        <begin position="165"/>
        <end position="187"/>
    </location>
</feature>
<organism evidence="4 5">
    <name type="scientific">Limulus polyphemus</name>
    <name type="common">Atlantic horseshoe crab</name>
    <dbReference type="NCBI Taxonomy" id="6850"/>
    <lineage>
        <taxon>Eukaryota</taxon>
        <taxon>Metazoa</taxon>
        <taxon>Ecdysozoa</taxon>
        <taxon>Arthropoda</taxon>
        <taxon>Chelicerata</taxon>
        <taxon>Merostomata</taxon>
        <taxon>Xiphosura</taxon>
        <taxon>Limulidae</taxon>
        <taxon>Limulus</taxon>
    </lineage>
</organism>
<evidence type="ECO:0000256" key="1">
    <source>
        <dbReference type="SAM" id="MobiDB-lite"/>
    </source>
</evidence>
<protein>
    <submittedName>
        <fullName evidence="5">Uncharacterized protein LOC111088060</fullName>
    </submittedName>
</protein>
<feature type="domain" description="EB" evidence="3">
    <location>
        <begin position="2"/>
        <end position="38"/>
    </location>
</feature>
<gene>
    <name evidence="5" type="primary">LOC111088060</name>
</gene>
<evidence type="ECO:0000256" key="2">
    <source>
        <dbReference type="SAM" id="Phobius"/>
    </source>
</evidence>
<keyword evidence="2" id="KW-0472">Membrane</keyword>
<dbReference type="GeneID" id="111088060"/>
<dbReference type="InterPro" id="IPR006149">
    <property type="entry name" value="EB_dom"/>
</dbReference>
<proteinExistence type="predicted"/>
<keyword evidence="4" id="KW-1185">Reference proteome</keyword>
<dbReference type="Proteomes" id="UP000694941">
    <property type="component" value="Unplaced"/>
</dbReference>
<sequence length="246" mass="26933">KQLGQECTINQQCELDNRHSHCVSDICTCKEGFFHVQDINGTVCLKGSFVDVEDVTEASGERTTDVQTKMIPIIVALGVMFVGICVAMHLFSKARFRNQRTIFNSPHPRLMHIKVSRNQKSSKRRTSHTSLQVHECRQASLSAQVSPNTSRFETQQGSQEPLNPSSKSTGSSLMGSPTSQPGSSFSSNTVKKVSAEGEVKKTKVDLEPLRLSYTAVPTGPSSPTVIISNRRGSTILDNDSSDLNHV</sequence>